<reference evidence="1" key="1">
    <citation type="journal article" date="2020" name="Stud. Mycol.">
        <title>101 Dothideomycetes genomes: a test case for predicting lifestyles and emergence of pathogens.</title>
        <authorList>
            <person name="Haridas S."/>
            <person name="Albert R."/>
            <person name="Binder M."/>
            <person name="Bloem J."/>
            <person name="Labutti K."/>
            <person name="Salamov A."/>
            <person name="Andreopoulos B."/>
            <person name="Baker S."/>
            <person name="Barry K."/>
            <person name="Bills G."/>
            <person name="Bluhm B."/>
            <person name="Cannon C."/>
            <person name="Castanera R."/>
            <person name="Culley D."/>
            <person name="Daum C."/>
            <person name="Ezra D."/>
            <person name="Gonzalez J."/>
            <person name="Henrissat B."/>
            <person name="Kuo A."/>
            <person name="Liang C."/>
            <person name="Lipzen A."/>
            <person name="Lutzoni F."/>
            <person name="Magnuson J."/>
            <person name="Mondo S."/>
            <person name="Nolan M."/>
            <person name="Ohm R."/>
            <person name="Pangilinan J."/>
            <person name="Park H.-J."/>
            <person name="Ramirez L."/>
            <person name="Alfaro M."/>
            <person name="Sun H."/>
            <person name="Tritt A."/>
            <person name="Yoshinaga Y."/>
            <person name="Zwiers L.-H."/>
            <person name="Turgeon B."/>
            <person name="Goodwin S."/>
            <person name="Spatafora J."/>
            <person name="Crous P."/>
            <person name="Grigoriev I."/>
        </authorList>
    </citation>
    <scope>NUCLEOTIDE SEQUENCE</scope>
    <source>
        <strain evidence="1">CBS 122681</strain>
    </source>
</reference>
<protein>
    <submittedName>
        <fullName evidence="1">Uncharacterized protein</fullName>
    </submittedName>
</protein>
<gene>
    <name evidence="1" type="ORF">K491DRAFT_301183</name>
</gene>
<evidence type="ECO:0000313" key="2">
    <source>
        <dbReference type="Proteomes" id="UP000799324"/>
    </source>
</evidence>
<organism evidence="1 2">
    <name type="scientific">Lophiostoma macrostomum CBS 122681</name>
    <dbReference type="NCBI Taxonomy" id="1314788"/>
    <lineage>
        <taxon>Eukaryota</taxon>
        <taxon>Fungi</taxon>
        <taxon>Dikarya</taxon>
        <taxon>Ascomycota</taxon>
        <taxon>Pezizomycotina</taxon>
        <taxon>Dothideomycetes</taxon>
        <taxon>Pleosporomycetidae</taxon>
        <taxon>Pleosporales</taxon>
        <taxon>Lophiostomataceae</taxon>
        <taxon>Lophiostoma</taxon>
    </lineage>
</organism>
<keyword evidence="2" id="KW-1185">Reference proteome</keyword>
<dbReference type="EMBL" id="MU004319">
    <property type="protein sequence ID" value="KAF2657985.1"/>
    <property type="molecule type" value="Genomic_DNA"/>
</dbReference>
<dbReference type="Proteomes" id="UP000799324">
    <property type="component" value="Unassembled WGS sequence"/>
</dbReference>
<evidence type="ECO:0000313" key="1">
    <source>
        <dbReference type="EMBL" id="KAF2657985.1"/>
    </source>
</evidence>
<name>A0A6A6TDA4_9PLEO</name>
<sequence>MGRGNGPCRRCMGTARGTACVESLYFRQSVVEILDAKAVKAANETSDDAVKAVKAANETGDDALPTHKAANETIHPTIPTHEAAIETVYDATPTLHDAATASKTLTTSLGHNFTYDTEEAEHQLLHMNKDSNRHRRVFWNSLWSHRARTSVKVMRHIIRKVSSPVGLSIHELQRWMRGQPEYCGSQGRYPPCNNSTFRITCLPAVLHVWDNAVPSRRGRYEHRRTTTAKMS</sequence>
<proteinExistence type="predicted"/>
<dbReference type="AlphaFoldDB" id="A0A6A6TDA4"/>
<accession>A0A6A6TDA4</accession>